<dbReference type="Proteomes" id="UP000054279">
    <property type="component" value="Unassembled WGS sequence"/>
</dbReference>
<feature type="compositionally biased region" description="Basic and acidic residues" evidence="1">
    <location>
        <begin position="98"/>
        <end position="127"/>
    </location>
</feature>
<accession>A0A0C9UWD6</accession>
<feature type="region of interest" description="Disordered" evidence="1">
    <location>
        <begin position="1"/>
        <end position="36"/>
    </location>
</feature>
<sequence>MTEANAETPSATPAVEGSNIQSTLRSSQASGSTDDTATGLVRKCLSIVECRRKGEICTSEAISLLLGELPASEDGERALEQYIDMCVEIDRESVLAGEKGKQLTDRLQDSQRDEEIANRPQQEDFPVRPDIPLNESGDLNREGETKKVFDRSKLSWFKRPEPFLNPAVKETLERKRFYLANYKEVKHDLLEQADCPAFPDSLWHDVIIGNFVDLDKVYTGRYSLEPDTDTSKSSKEVRTHSEWTVAFHSAKSAILFLYPNRKEEFAAYEAFIIGQFAATRPEEHRRVIALDKAIRKEAAKVNNCTLTTVPSFNATH</sequence>
<feature type="compositionally biased region" description="Polar residues" evidence="1">
    <location>
        <begin position="1"/>
        <end position="11"/>
    </location>
</feature>
<gene>
    <name evidence="2" type="ORF">M422DRAFT_268989</name>
</gene>
<reference evidence="2 3" key="1">
    <citation type="submission" date="2014-06" db="EMBL/GenBank/DDBJ databases">
        <title>Evolutionary Origins and Diversification of the Mycorrhizal Mutualists.</title>
        <authorList>
            <consortium name="DOE Joint Genome Institute"/>
            <consortium name="Mycorrhizal Genomics Consortium"/>
            <person name="Kohler A."/>
            <person name="Kuo A."/>
            <person name="Nagy L.G."/>
            <person name="Floudas D."/>
            <person name="Copeland A."/>
            <person name="Barry K.W."/>
            <person name="Cichocki N."/>
            <person name="Veneault-Fourrey C."/>
            <person name="LaButti K."/>
            <person name="Lindquist E.A."/>
            <person name="Lipzen A."/>
            <person name="Lundell T."/>
            <person name="Morin E."/>
            <person name="Murat C."/>
            <person name="Riley R."/>
            <person name="Ohm R."/>
            <person name="Sun H."/>
            <person name="Tunlid A."/>
            <person name="Henrissat B."/>
            <person name="Grigoriev I.V."/>
            <person name="Hibbett D.S."/>
            <person name="Martin F."/>
        </authorList>
    </citation>
    <scope>NUCLEOTIDE SEQUENCE [LARGE SCALE GENOMIC DNA]</scope>
    <source>
        <strain evidence="2 3">SS14</strain>
    </source>
</reference>
<organism evidence="2 3">
    <name type="scientific">Sphaerobolus stellatus (strain SS14)</name>
    <dbReference type="NCBI Taxonomy" id="990650"/>
    <lineage>
        <taxon>Eukaryota</taxon>
        <taxon>Fungi</taxon>
        <taxon>Dikarya</taxon>
        <taxon>Basidiomycota</taxon>
        <taxon>Agaricomycotina</taxon>
        <taxon>Agaricomycetes</taxon>
        <taxon>Phallomycetidae</taxon>
        <taxon>Geastrales</taxon>
        <taxon>Sphaerobolaceae</taxon>
        <taxon>Sphaerobolus</taxon>
    </lineage>
</organism>
<name>A0A0C9UWD6_SPHS4</name>
<evidence type="ECO:0000313" key="2">
    <source>
        <dbReference type="EMBL" id="KIJ29646.1"/>
    </source>
</evidence>
<dbReference type="OrthoDB" id="2355984at2759"/>
<proteinExistence type="predicted"/>
<keyword evidence="3" id="KW-1185">Reference proteome</keyword>
<evidence type="ECO:0000313" key="3">
    <source>
        <dbReference type="Proteomes" id="UP000054279"/>
    </source>
</evidence>
<protein>
    <submittedName>
        <fullName evidence="2">Uncharacterized protein</fullName>
    </submittedName>
</protein>
<dbReference type="EMBL" id="KN837279">
    <property type="protein sequence ID" value="KIJ29646.1"/>
    <property type="molecule type" value="Genomic_DNA"/>
</dbReference>
<feature type="region of interest" description="Disordered" evidence="1">
    <location>
        <begin position="98"/>
        <end position="140"/>
    </location>
</feature>
<feature type="compositionally biased region" description="Polar residues" evidence="1">
    <location>
        <begin position="18"/>
        <end position="36"/>
    </location>
</feature>
<evidence type="ECO:0000256" key="1">
    <source>
        <dbReference type="SAM" id="MobiDB-lite"/>
    </source>
</evidence>
<dbReference type="HOGENOM" id="CLU_041692_1_0_1"/>
<dbReference type="AlphaFoldDB" id="A0A0C9UWD6"/>